<keyword evidence="1" id="KW-0732">Signal</keyword>
<dbReference type="Proteomes" id="UP001150266">
    <property type="component" value="Unassembled WGS sequence"/>
</dbReference>
<accession>A0A9W9AG76</accession>
<evidence type="ECO:0000313" key="3">
    <source>
        <dbReference type="Proteomes" id="UP001150266"/>
    </source>
</evidence>
<feature type="chain" id="PRO_5040888221" evidence="1">
    <location>
        <begin position="26"/>
        <end position="135"/>
    </location>
</feature>
<protein>
    <submittedName>
        <fullName evidence="2">Uncharacterized protein</fullName>
    </submittedName>
</protein>
<dbReference type="EMBL" id="JAOTPV010000005">
    <property type="protein sequence ID" value="KAJ4481949.1"/>
    <property type="molecule type" value="Genomic_DNA"/>
</dbReference>
<gene>
    <name evidence="2" type="ORF">J3R30DRAFT_3455306</name>
</gene>
<sequence length="135" mass="14718">MKSMSVAMKYFAFLFLTILFTISNAGPISATMQKRDVFVPPITNPTNATVWNSGEVQTVSWDTSAAPVNITNKFGRIQLRQNGNTFPLVLADGFDILLGSYNITVPLLITGVYELVLFGDSGNFSPDFTINGVSE</sequence>
<feature type="signal peptide" evidence="1">
    <location>
        <begin position="1"/>
        <end position="25"/>
    </location>
</feature>
<evidence type="ECO:0000313" key="2">
    <source>
        <dbReference type="EMBL" id="KAJ4481949.1"/>
    </source>
</evidence>
<dbReference type="OrthoDB" id="2317741at2759"/>
<comment type="caution">
    <text evidence="2">The sequence shown here is derived from an EMBL/GenBank/DDBJ whole genome shotgun (WGS) entry which is preliminary data.</text>
</comment>
<dbReference type="AlphaFoldDB" id="A0A9W9AG76"/>
<name>A0A9W9AG76_9AGAR</name>
<proteinExistence type="predicted"/>
<keyword evidence="3" id="KW-1185">Reference proteome</keyword>
<evidence type="ECO:0000256" key="1">
    <source>
        <dbReference type="SAM" id="SignalP"/>
    </source>
</evidence>
<reference evidence="2" key="1">
    <citation type="submission" date="2022-08" db="EMBL/GenBank/DDBJ databases">
        <title>A Global Phylogenomic Analysis of the Shiitake Genus Lentinula.</title>
        <authorList>
            <consortium name="DOE Joint Genome Institute"/>
            <person name="Sierra-Patev S."/>
            <person name="Min B."/>
            <person name="Naranjo-Ortiz M."/>
            <person name="Looney B."/>
            <person name="Konkel Z."/>
            <person name="Slot J.C."/>
            <person name="Sakamoto Y."/>
            <person name="Steenwyk J.L."/>
            <person name="Rokas A."/>
            <person name="Carro J."/>
            <person name="Camarero S."/>
            <person name="Ferreira P."/>
            <person name="Molpeceres G."/>
            <person name="Ruiz-Duenas F.J."/>
            <person name="Serrano A."/>
            <person name="Henrissat B."/>
            <person name="Drula E."/>
            <person name="Hughes K.W."/>
            <person name="Mata J.L."/>
            <person name="Ishikawa N.K."/>
            <person name="Vargas-Isla R."/>
            <person name="Ushijima S."/>
            <person name="Smith C.A."/>
            <person name="Ahrendt S."/>
            <person name="Andreopoulos W."/>
            <person name="He G."/>
            <person name="Labutti K."/>
            <person name="Lipzen A."/>
            <person name="Ng V."/>
            <person name="Riley R."/>
            <person name="Sandor L."/>
            <person name="Barry K."/>
            <person name="Martinez A.T."/>
            <person name="Xiao Y."/>
            <person name="Gibbons J.G."/>
            <person name="Terashima K."/>
            <person name="Grigoriev I.V."/>
            <person name="Hibbett D.S."/>
        </authorList>
    </citation>
    <scope>NUCLEOTIDE SEQUENCE</scope>
    <source>
        <strain evidence="2">JLM2183</strain>
    </source>
</reference>
<organism evidence="2 3">
    <name type="scientific">Lentinula aciculospora</name>
    <dbReference type="NCBI Taxonomy" id="153920"/>
    <lineage>
        <taxon>Eukaryota</taxon>
        <taxon>Fungi</taxon>
        <taxon>Dikarya</taxon>
        <taxon>Basidiomycota</taxon>
        <taxon>Agaricomycotina</taxon>
        <taxon>Agaricomycetes</taxon>
        <taxon>Agaricomycetidae</taxon>
        <taxon>Agaricales</taxon>
        <taxon>Marasmiineae</taxon>
        <taxon>Omphalotaceae</taxon>
        <taxon>Lentinula</taxon>
    </lineage>
</organism>